<evidence type="ECO:0000313" key="2">
    <source>
        <dbReference type="Proteomes" id="UP000266861"/>
    </source>
</evidence>
<sequence length="75" mass="8538">MGITSISNDLFPEIDNEMSKYLTPHILSAKRLEMSQCLYFTASKMESNINKDSSADVADGFIEDLYDTVMRYLSM</sequence>
<organism evidence="1 2">
    <name type="scientific">Diversispora epigaea</name>
    <dbReference type="NCBI Taxonomy" id="1348612"/>
    <lineage>
        <taxon>Eukaryota</taxon>
        <taxon>Fungi</taxon>
        <taxon>Fungi incertae sedis</taxon>
        <taxon>Mucoromycota</taxon>
        <taxon>Glomeromycotina</taxon>
        <taxon>Glomeromycetes</taxon>
        <taxon>Diversisporales</taxon>
        <taxon>Diversisporaceae</taxon>
        <taxon>Diversispora</taxon>
    </lineage>
</organism>
<protein>
    <submittedName>
        <fullName evidence="1">Uncharacterized protein</fullName>
    </submittedName>
</protein>
<accession>A0A397I1E1</accession>
<dbReference type="EMBL" id="PQFF01000276">
    <property type="protein sequence ID" value="RHZ67244.1"/>
    <property type="molecule type" value="Genomic_DNA"/>
</dbReference>
<name>A0A397I1E1_9GLOM</name>
<keyword evidence="2" id="KW-1185">Reference proteome</keyword>
<dbReference type="OrthoDB" id="2443234at2759"/>
<reference evidence="1 2" key="1">
    <citation type="submission" date="2018-08" db="EMBL/GenBank/DDBJ databases">
        <title>Genome and evolution of the arbuscular mycorrhizal fungus Diversispora epigaea (formerly Glomus versiforme) and its bacterial endosymbionts.</title>
        <authorList>
            <person name="Sun X."/>
            <person name="Fei Z."/>
            <person name="Harrison M."/>
        </authorList>
    </citation>
    <scope>NUCLEOTIDE SEQUENCE [LARGE SCALE GENOMIC DNA]</scope>
    <source>
        <strain evidence="1 2">IT104</strain>
    </source>
</reference>
<dbReference type="Proteomes" id="UP000266861">
    <property type="component" value="Unassembled WGS sequence"/>
</dbReference>
<dbReference type="AlphaFoldDB" id="A0A397I1E1"/>
<gene>
    <name evidence="1" type="ORF">Glove_302g17</name>
</gene>
<proteinExistence type="predicted"/>
<evidence type="ECO:0000313" key="1">
    <source>
        <dbReference type="EMBL" id="RHZ67244.1"/>
    </source>
</evidence>
<comment type="caution">
    <text evidence="1">The sequence shown here is derived from an EMBL/GenBank/DDBJ whole genome shotgun (WGS) entry which is preliminary data.</text>
</comment>